<feature type="compositionally biased region" description="Polar residues" evidence="6">
    <location>
        <begin position="513"/>
        <end position="522"/>
    </location>
</feature>
<dbReference type="SUPFAM" id="SSF49599">
    <property type="entry name" value="TRAF domain-like"/>
    <property type="match status" value="1"/>
</dbReference>
<accession>A0A0C9M4S4</accession>
<protein>
    <submittedName>
        <fullName evidence="9">RING finger protein 151-like</fullName>
    </submittedName>
</protein>
<dbReference type="GO" id="GO:0043122">
    <property type="term" value="P:regulation of canonical NF-kappaB signal transduction"/>
    <property type="evidence" value="ECO:0007669"/>
    <property type="project" value="TreeGrafter"/>
</dbReference>
<dbReference type="GO" id="GO:0008270">
    <property type="term" value="F:zinc ion binding"/>
    <property type="evidence" value="ECO:0007669"/>
    <property type="project" value="UniProtKB-KW"/>
</dbReference>
<name>A0A0C9M4S4_9FUNG</name>
<feature type="region of interest" description="Disordered" evidence="6">
    <location>
        <begin position="307"/>
        <end position="351"/>
    </location>
</feature>
<evidence type="ECO:0000256" key="1">
    <source>
        <dbReference type="ARBA" id="ARBA00022723"/>
    </source>
</evidence>
<feature type="region of interest" description="Disordered" evidence="6">
    <location>
        <begin position="451"/>
        <end position="536"/>
    </location>
</feature>
<sequence length="555" mass="61741">MKKVDLLLDEPCPELLCGICSDILEDPMQVHCPEDHMFCSKCITCHVEQQSNCPICTMPLDKNTFQVSKFVTRQVGRLRIKCAYSDTGCPWQGLLSDQHISECEYQPCTCPNADKGCNVTNLNKSNMQHHLKSCLYQTMTCPNNMPLCQPFLLLDLSKHESQCQSYTCPYANEGCPFIGTLTQVNIHCEGYCGRLHQKVNQLEEEVKRLNKLIQDVTIGLNIKLPSTPETALQEDESKKQQQQQQVDTSMDEMALFHQMFNSDPFGALDLSATTPTAMDQNTPNHHEDDNTSMMDLGSVLPDINFLDLNQPGTRVTSSPSHSSSSASNFHNNINNNNNNDNNHNNITLNNNNSNQQVDFNSIFETATSPQPLQFVPPVNVPKRTSNGKKIRYSKNVRLAHNALRIARQRTASNNNPSNDAILNNLDIAKQQMNNGNQITFKNFQDVAHFLNTDAMPPSSNTTTTTSNKKPTKTVPAVSSSMSSSSTTTTTNTPNTATAKPTPKKEKKKNITVSSPQYTDPTVSSPPPSTNAPKRRPMFILASSYLSNYNSNNEKV</sequence>
<keyword evidence="3 4" id="KW-0862">Zinc</keyword>
<dbReference type="AlphaFoldDB" id="A0A0C9M4S4"/>
<keyword evidence="2 4" id="KW-0863">Zinc-finger</keyword>
<feature type="region of interest" description="Disordered" evidence="6">
    <location>
        <begin position="273"/>
        <end position="292"/>
    </location>
</feature>
<feature type="domain" description="RING-type" evidence="7">
    <location>
        <begin position="17"/>
        <end position="57"/>
    </location>
</feature>
<feature type="compositionally biased region" description="Polar residues" evidence="6">
    <location>
        <begin position="273"/>
        <end position="283"/>
    </location>
</feature>
<dbReference type="PROSITE" id="PS50089">
    <property type="entry name" value="ZF_RING_2"/>
    <property type="match status" value="1"/>
</dbReference>
<dbReference type="OrthoDB" id="9049620at2759"/>
<feature type="zinc finger region" description="TRAF-type" evidence="4">
    <location>
        <begin position="99"/>
        <end position="148"/>
    </location>
</feature>
<reference evidence="9" key="1">
    <citation type="submission" date="2014-09" db="EMBL/GenBank/DDBJ databases">
        <title>Draft genome sequence of an oleaginous Mucoromycotina fungus Mucor ambiguus NBRC6742.</title>
        <authorList>
            <person name="Takeda I."/>
            <person name="Yamane N."/>
            <person name="Morita T."/>
            <person name="Tamano K."/>
            <person name="Machida M."/>
            <person name="Baker S."/>
            <person name="Koike H."/>
        </authorList>
    </citation>
    <scope>NUCLEOTIDE SEQUENCE</scope>
    <source>
        <strain evidence="9">NBRC 6742</strain>
    </source>
</reference>
<keyword evidence="5" id="KW-0175">Coiled coil</keyword>
<evidence type="ECO:0000313" key="10">
    <source>
        <dbReference type="Proteomes" id="UP000053815"/>
    </source>
</evidence>
<dbReference type="InterPro" id="IPR001841">
    <property type="entry name" value="Znf_RING"/>
</dbReference>
<dbReference type="InterPro" id="IPR013083">
    <property type="entry name" value="Znf_RING/FYVE/PHD"/>
</dbReference>
<dbReference type="PROSITE" id="PS50145">
    <property type="entry name" value="ZF_TRAF"/>
    <property type="match status" value="1"/>
</dbReference>
<organism evidence="9">
    <name type="scientific">Mucor ambiguus</name>
    <dbReference type="NCBI Taxonomy" id="91626"/>
    <lineage>
        <taxon>Eukaryota</taxon>
        <taxon>Fungi</taxon>
        <taxon>Fungi incertae sedis</taxon>
        <taxon>Mucoromycota</taxon>
        <taxon>Mucoromycotina</taxon>
        <taxon>Mucoromycetes</taxon>
        <taxon>Mucorales</taxon>
        <taxon>Mucorineae</taxon>
        <taxon>Mucoraceae</taxon>
        <taxon>Mucor</taxon>
    </lineage>
</organism>
<dbReference type="Gene3D" id="3.30.40.10">
    <property type="entry name" value="Zinc/RING finger domain, C3HC4 (zinc finger)"/>
    <property type="match status" value="2"/>
</dbReference>
<feature type="compositionally biased region" description="Low complexity" evidence="6">
    <location>
        <begin position="456"/>
        <end position="500"/>
    </location>
</feature>
<dbReference type="EMBL" id="DF836350">
    <property type="protein sequence ID" value="GAN04346.1"/>
    <property type="molecule type" value="Genomic_DNA"/>
</dbReference>
<dbReference type="STRING" id="91626.A0A0C9M4S4"/>
<dbReference type="InterPro" id="IPR001293">
    <property type="entry name" value="Znf_TRAF"/>
</dbReference>
<keyword evidence="10" id="KW-1185">Reference proteome</keyword>
<gene>
    <name evidence="9" type="ORF">MAM1_0061d03806</name>
</gene>
<dbReference type="PANTHER" id="PTHR10131">
    <property type="entry name" value="TNF RECEPTOR ASSOCIATED FACTOR"/>
    <property type="match status" value="1"/>
</dbReference>
<feature type="coiled-coil region" evidence="5">
    <location>
        <begin position="192"/>
        <end position="252"/>
    </location>
</feature>
<feature type="compositionally biased region" description="Low complexity" evidence="6">
    <location>
        <begin position="317"/>
        <end position="351"/>
    </location>
</feature>
<evidence type="ECO:0000256" key="3">
    <source>
        <dbReference type="ARBA" id="ARBA00022833"/>
    </source>
</evidence>
<dbReference type="SUPFAM" id="SSF57850">
    <property type="entry name" value="RING/U-box"/>
    <property type="match status" value="1"/>
</dbReference>
<feature type="domain" description="TRAF-type" evidence="8">
    <location>
        <begin position="99"/>
        <end position="148"/>
    </location>
</feature>
<evidence type="ECO:0000256" key="2">
    <source>
        <dbReference type="ARBA" id="ARBA00022771"/>
    </source>
</evidence>
<dbReference type="PANTHER" id="PTHR10131:SF157">
    <property type="entry name" value="RECEPTOR-ASSOCIATED FACTOR, PUTATIVE-RELATED"/>
    <property type="match status" value="1"/>
</dbReference>
<evidence type="ECO:0000313" key="9">
    <source>
        <dbReference type="EMBL" id="GAN04346.1"/>
    </source>
</evidence>
<evidence type="ECO:0000256" key="6">
    <source>
        <dbReference type="SAM" id="MobiDB-lite"/>
    </source>
</evidence>
<proteinExistence type="predicted"/>
<keyword evidence="1 4" id="KW-0479">Metal-binding</keyword>
<dbReference type="Proteomes" id="UP000053815">
    <property type="component" value="Unassembled WGS sequence"/>
</dbReference>
<evidence type="ECO:0000256" key="4">
    <source>
        <dbReference type="PROSITE-ProRule" id="PRU00207"/>
    </source>
</evidence>
<evidence type="ECO:0000259" key="8">
    <source>
        <dbReference type="PROSITE" id="PS50145"/>
    </source>
</evidence>
<evidence type="ECO:0000259" key="7">
    <source>
        <dbReference type="PROSITE" id="PS50089"/>
    </source>
</evidence>
<evidence type="ECO:0000256" key="5">
    <source>
        <dbReference type="SAM" id="Coils"/>
    </source>
</evidence>